<evidence type="ECO:0000313" key="3">
    <source>
        <dbReference type="Proteomes" id="UP000054308"/>
    </source>
</evidence>
<dbReference type="EMBL" id="KL218030">
    <property type="protein sequence ID" value="KFP01493.1"/>
    <property type="molecule type" value="Genomic_DNA"/>
</dbReference>
<evidence type="ECO:0000256" key="1">
    <source>
        <dbReference type="SAM" id="MobiDB-lite"/>
    </source>
</evidence>
<evidence type="ECO:0000313" key="2">
    <source>
        <dbReference type="EMBL" id="KFP01493.1"/>
    </source>
</evidence>
<feature type="non-terminal residue" evidence="2">
    <location>
        <position position="1"/>
    </location>
</feature>
<dbReference type="Proteomes" id="UP000054308">
    <property type="component" value="Unassembled WGS sequence"/>
</dbReference>
<sequence>RRKASGCPEGGKKKLKTKGKESLRPLAPSGPSTPGPPGGPFSSPDPRHCGPREEGARLASERLKKATRKSKVLQAALRRKNGALSLTLSPRSAKTILSKGKKLAKVKSKVASKQ</sequence>
<proteinExistence type="predicted"/>
<keyword evidence="3" id="KW-1185">Reference proteome</keyword>
<accession>A0A091I221</accession>
<feature type="non-terminal residue" evidence="2">
    <location>
        <position position="114"/>
    </location>
</feature>
<feature type="region of interest" description="Disordered" evidence="1">
    <location>
        <begin position="1"/>
        <end position="68"/>
    </location>
</feature>
<reference evidence="2 3" key="1">
    <citation type="submission" date="2014-04" db="EMBL/GenBank/DDBJ databases">
        <title>Genome evolution of avian class.</title>
        <authorList>
            <person name="Zhang G."/>
            <person name="Li C."/>
        </authorList>
    </citation>
    <scope>NUCLEOTIDE SEQUENCE [LARGE SCALE GENOMIC DNA]</scope>
    <source>
        <strain evidence="2">BGI_N300</strain>
    </source>
</reference>
<protein>
    <submittedName>
        <fullName evidence="2">BAH and coiled-coil domain-containing protein 1</fullName>
    </submittedName>
</protein>
<name>A0A091I221_CALAN</name>
<feature type="compositionally biased region" description="Basic and acidic residues" evidence="1">
    <location>
        <begin position="45"/>
        <end position="64"/>
    </location>
</feature>
<dbReference type="AlphaFoldDB" id="A0A091I221"/>
<dbReference type="STRING" id="9244.A0A091I221"/>
<organism evidence="2 3">
    <name type="scientific">Calypte anna</name>
    <name type="common">Anna's hummingbird</name>
    <name type="synonym">Archilochus anna</name>
    <dbReference type="NCBI Taxonomy" id="9244"/>
    <lineage>
        <taxon>Eukaryota</taxon>
        <taxon>Metazoa</taxon>
        <taxon>Chordata</taxon>
        <taxon>Craniata</taxon>
        <taxon>Vertebrata</taxon>
        <taxon>Euteleostomi</taxon>
        <taxon>Archelosauria</taxon>
        <taxon>Archosauria</taxon>
        <taxon>Dinosauria</taxon>
        <taxon>Saurischia</taxon>
        <taxon>Theropoda</taxon>
        <taxon>Coelurosauria</taxon>
        <taxon>Aves</taxon>
        <taxon>Neognathae</taxon>
        <taxon>Neoaves</taxon>
        <taxon>Strisores</taxon>
        <taxon>Apodiformes</taxon>
        <taxon>Trochilidae</taxon>
        <taxon>Calypte</taxon>
    </lineage>
</organism>
<gene>
    <name evidence="2" type="ORF">N300_05060</name>
</gene>